<dbReference type="RefSeq" id="WP_186935553.1">
    <property type="nucleotide sequence ID" value="NZ_JACOPS010000003.1"/>
</dbReference>
<keyword evidence="3" id="KW-1185">Reference proteome</keyword>
<name>A0ABR7HLN3_9FIRM</name>
<proteinExistence type="predicted"/>
<dbReference type="InterPro" id="IPR046240">
    <property type="entry name" value="DUF6273"/>
</dbReference>
<organism evidence="2 3">
    <name type="scientific">Ruminococcus intestinalis</name>
    <dbReference type="NCBI Taxonomy" id="2763066"/>
    <lineage>
        <taxon>Bacteria</taxon>
        <taxon>Bacillati</taxon>
        <taxon>Bacillota</taxon>
        <taxon>Clostridia</taxon>
        <taxon>Eubacteriales</taxon>
        <taxon>Oscillospiraceae</taxon>
        <taxon>Ruminococcus</taxon>
    </lineage>
</organism>
<evidence type="ECO:0000259" key="1">
    <source>
        <dbReference type="Pfam" id="PF19789"/>
    </source>
</evidence>
<comment type="caution">
    <text evidence="2">The sequence shown here is derived from an EMBL/GenBank/DDBJ whole genome shotgun (WGS) entry which is preliminary data.</text>
</comment>
<evidence type="ECO:0000313" key="3">
    <source>
        <dbReference type="Proteomes" id="UP000636755"/>
    </source>
</evidence>
<sequence length="249" mass="28725">MFRKKYKVVLKVVVLAIVLGVLLNACSKRQTVTEEYNTISDLAYSEKCKIEPIIYIEEKTGFVPYIVLTNDYNGKTLLLRKEILPENRRVSDYSAYYEESEIDNYLMGEFFDNLPIQTRCLIQDSEIEILDERCLNQIDDSVITIVRKVFLLSFTELRYKKNGHVGVEGVPLLYFKDNKNRFATMNNGKFTVSWWLRSADSTYDSCVYAVGPEGEIGSTNACNMNGIRPAFCVDGKQEIYKEEGRYILK</sequence>
<reference evidence="2 3" key="1">
    <citation type="submission" date="2020-08" db="EMBL/GenBank/DDBJ databases">
        <title>Genome public.</title>
        <authorList>
            <person name="Liu C."/>
            <person name="Sun Q."/>
        </authorList>
    </citation>
    <scope>NUCLEOTIDE SEQUENCE [LARGE SCALE GENOMIC DNA]</scope>
    <source>
        <strain evidence="2 3">NSJ-71</strain>
    </source>
</reference>
<accession>A0ABR7HLN3</accession>
<gene>
    <name evidence="2" type="ORF">H8R91_07980</name>
</gene>
<feature type="domain" description="DUF6273" evidence="1">
    <location>
        <begin position="73"/>
        <end position="234"/>
    </location>
</feature>
<dbReference type="Proteomes" id="UP000636755">
    <property type="component" value="Unassembled WGS sequence"/>
</dbReference>
<dbReference type="Pfam" id="PF19789">
    <property type="entry name" value="DUF6273"/>
    <property type="match status" value="1"/>
</dbReference>
<protein>
    <recommendedName>
        <fullName evidence="1">DUF6273 domain-containing protein</fullName>
    </recommendedName>
</protein>
<evidence type="ECO:0000313" key="2">
    <source>
        <dbReference type="EMBL" id="MBC5728455.1"/>
    </source>
</evidence>
<dbReference type="EMBL" id="JACOPS010000003">
    <property type="protein sequence ID" value="MBC5728455.1"/>
    <property type="molecule type" value="Genomic_DNA"/>
</dbReference>